<dbReference type="SUPFAM" id="SSF50370">
    <property type="entry name" value="Ricin B-like lectins"/>
    <property type="match status" value="1"/>
</dbReference>
<gene>
    <name evidence="2" type="ORF">RFH988_LOCUS34467</name>
</gene>
<feature type="domain" description="Ricin B lectin" evidence="1">
    <location>
        <begin position="490"/>
        <end position="555"/>
    </location>
</feature>
<name>A0A815KJ67_9BILA</name>
<evidence type="ECO:0000259" key="1">
    <source>
        <dbReference type="Pfam" id="PF14200"/>
    </source>
</evidence>
<dbReference type="CDD" id="cd00161">
    <property type="entry name" value="beta-trefoil_Ricin-like"/>
    <property type="match status" value="1"/>
</dbReference>
<dbReference type="Gene3D" id="2.80.10.50">
    <property type="match status" value="1"/>
</dbReference>
<organism evidence="2 3">
    <name type="scientific">Rotaria sordida</name>
    <dbReference type="NCBI Taxonomy" id="392033"/>
    <lineage>
        <taxon>Eukaryota</taxon>
        <taxon>Metazoa</taxon>
        <taxon>Spiralia</taxon>
        <taxon>Gnathifera</taxon>
        <taxon>Rotifera</taxon>
        <taxon>Eurotatoria</taxon>
        <taxon>Bdelloidea</taxon>
        <taxon>Philodinida</taxon>
        <taxon>Philodinidae</taxon>
        <taxon>Rotaria</taxon>
    </lineage>
</organism>
<sequence>MEFSKSDMKQFNNEKIKKLECKFKQQTLSKTTIEDFSNELFFQIFDYLDGCEIYYGFMDLNKRFQQLLNSSLLLFKINFDNKFFMNICKQIMTLNKHQIFSINSCKPLSMNRFFSSFSFDSSFKQLESLVLYESQSNILIPFLNNLSYLPRLFSLTLYLLEGLTNLVDIYKIILKLSMLKYLVIITKDSNLLNSLSINIDQQFNNITHLYIKNHCSFNDILILMSYTPQLHHICYSNMNCIATNIKNISPIKLSKLKRFFLCINGIKFDTFEIFLSKIDSKIEILSFTTRYEDMTYLDANRWQSLILNKLSYLKIFDLNYYVSFQNGFENRLYHGKSNQFSSSFWIERKWICEIRKEYGGIMYLIHPYKTRWDELILDETVNFSPVMTKSTQLILNDICAKQWRNIIHVTIRHALALAEIYHLTISVEKVFFGILIPILNSLPKLCSLKLHSLSFGDPEGMNPKDYKFFFSMKPKSKITKVYLERMDTDGFLMEIEGASTTERARVLQWPDNGGDWQKWHVQYSGHGQYRLLAAHSRQALDAYGWQTNNGAPLIQAAYHAGDNQLWKINEVDGAPGVVQLISVHSLNQPGPAKLVSVPASSTAAGIQLHLWEEVNNADQKWKMIRL</sequence>
<reference evidence="2" key="1">
    <citation type="submission" date="2021-02" db="EMBL/GenBank/DDBJ databases">
        <authorList>
            <person name="Nowell W R."/>
        </authorList>
    </citation>
    <scope>NUCLEOTIDE SEQUENCE</scope>
</reference>
<dbReference type="Pfam" id="PF14200">
    <property type="entry name" value="RicinB_lectin_2"/>
    <property type="match status" value="1"/>
</dbReference>
<protein>
    <recommendedName>
        <fullName evidence="1">Ricin B lectin domain-containing protein</fullName>
    </recommendedName>
</protein>
<dbReference type="PROSITE" id="PS50231">
    <property type="entry name" value="RICIN_B_LECTIN"/>
    <property type="match status" value="1"/>
</dbReference>
<evidence type="ECO:0000313" key="2">
    <source>
        <dbReference type="EMBL" id="CAF1393642.1"/>
    </source>
</evidence>
<proteinExistence type="predicted"/>
<dbReference type="EMBL" id="CAJNOO010004783">
    <property type="protein sequence ID" value="CAF1393642.1"/>
    <property type="molecule type" value="Genomic_DNA"/>
</dbReference>
<accession>A0A815KJ67</accession>
<dbReference type="InterPro" id="IPR000772">
    <property type="entry name" value="Ricin_B_lectin"/>
</dbReference>
<dbReference type="OrthoDB" id="9988833at2759"/>
<dbReference type="AlphaFoldDB" id="A0A815KJ67"/>
<comment type="caution">
    <text evidence="2">The sequence shown here is derived from an EMBL/GenBank/DDBJ whole genome shotgun (WGS) entry which is preliminary data.</text>
</comment>
<dbReference type="Proteomes" id="UP000663882">
    <property type="component" value="Unassembled WGS sequence"/>
</dbReference>
<evidence type="ECO:0000313" key="3">
    <source>
        <dbReference type="Proteomes" id="UP000663882"/>
    </source>
</evidence>
<dbReference type="InterPro" id="IPR035992">
    <property type="entry name" value="Ricin_B-like_lectins"/>
</dbReference>